<reference evidence="2 3" key="1">
    <citation type="submission" date="2020-11" db="EMBL/GenBank/DDBJ databases">
        <title>Treponema Peruensis nv. sp., first commensal Treponema isolated from human feces.</title>
        <authorList>
            <person name="Belkhou C."/>
            <person name="Raes J."/>
        </authorList>
    </citation>
    <scope>NUCLEOTIDE SEQUENCE [LARGE SCALE GENOMIC DNA]</scope>
    <source>
        <strain evidence="2 3">RCC2812</strain>
    </source>
</reference>
<protein>
    <submittedName>
        <fullName evidence="2">DUF3427 domain-containing protein</fullName>
    </submittedName>
</protein>
<dbReference type="EMBL" id="CP064936">
    <property type="protein sequence ID" value="QQA02193.1"/>
    <property type="molecule type" value="Genomic_DNA"/>
</dbReference>
<dbReference type="Pfam" id="PF11907">
    <property type="entry name" value="DUF3427"/>
    <property type="match status" value="1"/>
</dbReference>
<dbReference type="InterPro" id="IPR021835">
    <property type="entry name" value="DUF3427"/>
</dbReference>
<accession>A0A7T3RFQ2</accession>
<name>A0A7T3RFQ2_9SPIR</name>
<dbReference type="Proteomes" id="UP000595224">
    <property type="component" value="Chromosome"/>
</dbReference>
<organism evidence="2 3">
    <name type="scientific">Treponema peruense</name>
    <dbReference type="NCBI Taxonomy" id="2787628"/>
    <lineage>
        <taxon>Bacteria</taxon>
        <taxon>Pseudomonadati</taxon>
        <taxon>Spirochaetota</taxon>
        <taxon>Spirochaetia</taxon>
        <taxon>Spirochaetales</taxon>
        <taxon>Treponemataceae</taxon>
        <taxon>Treponema</taxon>
    </lineage>
</organism>
<sequence>MKYVHLFVRKFEQVEGITQPFIYLGKVFTLPKTAEGNKPIKMIFALQNEVSEELYNELTTVVE</sequence>
<dbReference type="AlphaFoldDB" id="A0A7T3RFQ2"/>
<feature type="domain" description="DUF3427" evidence="1">
    <location>
        <begin position="4"/>
        <end position="58"/>
    </location>
</feature>
<dbReference type="KEGG" id="tper:IWA51_01920"/>
<evidence type="ECO:0000313" key="3">
    <source>
        <dbReference type="Proteomes" id="UP000595224"/>
    </source>
</evidence>
<dbReference type="RefSeq" id="WP_198443647.1">
    <property type="nucleotide sequence ID" value="NZ_CBCSHE010000012.1"/>
</dbReference>
<proteinExistence type="predicted"/>
<evidence type="ECO:0000259" key="1">
    <source>
        <dbReference type="Pfam" id="PF11907"/>
    </source>
</evidence>
<gene>
    <name evidence="2" type="ORF">IWA51_01920</name>
</gene>
<evidence type="ECO:0000313" key="2">
    <source>
        <dbReference type="EMBL" id="QQA02193.1"/>
    </source>
</evidence>
<keyword evidence="3" id="KW-1185">Reference proteome</keyword>